<reference evidence="7 8" key="1">
    <citation type="journal article" date="2016" name="Int. J. Syst. Evol. Microbiol.">
        <title>Descriptions of Anaerotaenia torta gen. nov., sp. nov. and Anaerocolumna cellulosilytica gen. nov., sp. nov. isolated from a methanogenic reactor of cattle waste.</title>
        <authorList>
            <person name="Uek A."/>
            <person name="Ohtaki Y."/>
            <person name="Kaku N."/>
            <person name="Ueki K."/>
        </authorList>
    </citation>
    <scope>NUCLEOTIDE SEQUENCE [LARGE SCALE GENOMIC DNA]</scope>
    <source>
        <strain evidence="7 8">SN021</strain>
    </source>
</reference>
<comment type="cofactor">
    <cofactor evidence="6">
        <name>Mg(2+)</name>
        <dbReference type="ChEBI" id="CHEBI:18420"/>
    </cofactor>
    <text evidence="6">Binds 1 Mg(2+) ion per trimer.</text>
</comment>
<dbReference type="InterPro" id="IPR036542">
    <property type="entry name" value="PTS_IIA_lac/cel_sf"/>
</dbReference>
<feature type="binding site" evidence="6">
    <location>
        <position position="79"/>
    </location>
    <ligand>
        <name>Mg(2+)</name>
        <dbReference type="ChEBI" id="CHEBI:18420"/>
        <note>ligand shared between all trimeric partners</note>
    </ligand>
</feature>
<dbReference type="GO" id="GO:0046872">
    <property type="term" value="F:metal ion binding"/>
    <property type="evidence" value="ECO:0007669"/>
    <property type="project" value="UniProtKB-KW"/>
</dbReference>
<dbReference type="GO" id="GO:0016740">
    <property type="term" value="F:transferase activity"/>
    <property type="evidence" value="ECO:0007669"/>
    <property type="project" value="UniProtKB-KW"/>
</dbReference>
<dbReference type="PANTHER" id="PTHR34382:SF7">
    <property type="entry name" value="PTS SYSTEM N,N'-DIACETYLCHITOBIOSE-SPECIFIC EIIA COMPONENT"/>
    <property type="match status" value="1"/>
</dbReference>
<feature type="active site" description="Tele-phosphohistidine intermediate" evidence="5">
    <location>
        <position position="76"/>
    </location>
</feature>
<keyword evidence="4" id="KW-0598">Phosphotransferase system</keyword>
<dbReference type="AlphaFoldDB" id="A0A6S6R1J5"/>
<evidence type="ECO:0000256" key="5">
    <source>
        <dbReference type="PIRSR" id="PIRSR000699-1"/>
    </source>
</evidence>
<evidence type="ECO:0000313" key="8">
    <source>
        <dbReference type="Proteomes" id="UP000515561"/>
    </source>
</evidence>
<dbReference type="Pfam" id="PF02255">
    <property type="entry name" value="PTS_IIA"/>
    <property type="match status" value="1"/>
</dbReference>
<keyword evidence="2" id="KW-0762">Sugar transport</keyword>
<keyword evidence="1" id="KW-0813">Transport</keyword>
<gene>
    <name evidence="7" type="primary">ptcA</name>
    <name evidence="7" type="ORF">acsn021_15060</name>
</gene>
<proteinExistence type="predicted"/>
<protein>
    <submittedName>
        <fullName evidence="7">PTS cellobiose transporter subunit IIA</fullName>
    </submittedName>
</protein>
<dbReference type="PROSITE" id="PS51095">
    <property type="entry name" value="PTS_EIIA_TYPE_3"/>
    <property type="match status" value="1"/>
</dbReference>
<sequence length="101" mass="11387">MEELELLCFEIISSVGASRSCYVEAIQAAKKDDFEKAAELLDEGRKHYRDGHLKHASLIQKEAAGGKTEFSILLVHAEDQMMSAEVLEIFAQELVELYNKK</sequence>
<evidence type="ECO:0000313" key="7">
    <source>
        <dbReference type="EMBL" id="BCJ93937.1"/>
    </source>
</evidence>
<accession>A0A6S6R1J5</accession>
<dbReference type="EMBL" id="AP023367">
    <property type="protein sequence ID" value="BCJ93937.1"/>
    <property type="molecule type" value="Genomic_DNA"/>
</dbReference>
<dbReference type="KEGG" id="acel:acsn021_15060"/>
<name>A0A6S6R1J5_9FIRM</name>
<keyword evidence="6" id="KW-0479">Metal-binding</keyword>
<dbReference type="GO" id="GO:0009401">
    <property type="term" value="P:phosphoenolpyruvate-dependent sugar phosphotransferase system"/>
    <property type="evidence" value="ECO:0007669"/>
    <property type="project" value="UniProtKB-KW"/>
</dbReference>
<keyword evidence="6" id="KW-0460">Magnesium</keyword>
<organism evidence="7 8">
    <name type="scientific">Anaerocolumna cellulosilytica</name>
    <dbReference type="NCBI Taxonomy" id="433286"/>
    <lineage>
        <taxon>Bacteria</taxon>
        <taxon>Bacillati</taxon>
        <taxon>Bacillota</taxon>
        <taxon>Clostridia</taxon>
        <taxon>Lachnospirales</taxon>
        <taxon>Lachnospiraceae</taxon>
        <taxon>Anaerocolumna</taxon>
    </lineage>
</organism>
<dbReference type="Gene3D" id="1.20.58.80">
    <property type="entry name" value="Phosphotransferase system, lactose/cellobiose-type IIA subunit"/>
    <property type="match status" value="1"/>
</dbReference>
<evidence type="ECO:0000256" key="3">
    <source>
        <dbReference type="ARBA" id="ARBA00022679"/>
    </source>
</evidence>
<evidence type="ECO:0000256" key="1">
    <source>
        <dbReference type="ARBA" id="ARBA00022448"/>
    </source>
</evidence>
<dbReference type="PANTHER" id="PTHR34382">
    <property type="entry name" value="PTS SYSTEM N,N'-DIACETYLCHITOBIOSE-SPECIFIC EIIA COMPONENT"/>
    <property type="match status" value="1"/>
</dbReference>
<evidence type="ECO:0000256" key="4">
    <source>
        <dbReference type="ARBA" id="ARBA00022683"/>
    </source>
</evidence>
<dbReference type="RefSeq" id="WP_184093557.1">
    <property type="nucleotide sequence ID" value="NZ_AP023367.1"/>
</dbReference>
<dbReference type="PIRSF" id="PIRSF000699">
    <property type="entry name" value="PTS_IILac_III"/>
    <property type="match status" value="1"/>
</dbReference>
<evidence type="ECO:0000256" key="2">
    <source>
        <dbReference type="ARBA" id="ARBA00022597"/>
    </source>
</evidence>
<evidence type="ECO:0000256" key="6">
    <source>
        <dbReference type="PIRSR" id="PIRSR000699-2"/>
    </source>
</evidence>
<dbReference type="InterPro" id="IPR003188">
    <property type="entry name" value="PTS_IIA_lac/cel"/>
</dbReference>
<keyword evidence="8" id="KW-1185">Reference proteome</keyword>
<dbReference type="Proteomes" id="UP000515561">
    <property type="component" value="Chromosome"/>
</dbReference>
<dbReference type="SUPFAM" id="SSF46973">
    <property type="entry name" value="Enzyme IIa from lactose specific PTS, IIa-lac"/>
    <property type="match status" value="1"/>
</dbReference>
<keyword evidence="3" id="KW-0808">Transferase</keyword>